<dbReference type="EMBL" id="JAJTWT010000001">
    <property type="protein sequence ID" value="MCE4536340.1"/>
    <property type="molecule type" value="Genomic_DNA"/>
</dbReference>
<evidence type="ECO:0000313" key="1">
    <source>
        <dbReference type="EMBL" id="MCE4536340.1"/>
    </source>
</evidence>
<organism evidence="1 2">
    <name type="scientific">Pelomonas caseinilytica</name>
    <dbReference type="NCBI Taxonomy" id="2906763"/>
    <lineage>
        <taxon>Bacteria</taxon>
        <taxon>Pseudomonadati</taxon>
        <taxon>Pseudomonadota</taxon>
        <taxon>Betaproteobacteria</taxon>
        <taxon>Burkholderiales</taxon>
        <taxon>Sphaerotilaceae</taxon>
        <taxon>Roseateles</taxon>
    </lineage>
</organism>
<dbReference type="InterPro" id="IPR013406">
    <property type="entry name" value="CHP02574_addiction_mod"/>
</dbReference>
<dbReference type="Pfam" id="PF09720">
    <property type="entry name" value="Unstab_antitox"/>
    <property type="match status" value="1"/>
</dbReference>
<keyword evidence="2" id="KW-1185">Reference proteome</keyword>
<gene>
    <name evidence="1" type="ORF">LXT12_03610</name>
</gene>
<dbReference type="RefSeq" id="WP_233389520.1">
    <property type="nucleotide sequence ID" value="NZ_JAJTWT010000001.1"/>
</dbReference>
<dbReference type="NCBIfam" id="TIGR02574">
    <property type="entry name" value="stabl_TIGR02574"/>
    <property type="match status" value="1"/>
</dbReference>
<protein>
    <submittedName>
        <fullName evidence="1">Addiction module protein</fullName>
    </submittedName>
</protein>
<accession>A0ABS8XGG6</accession>
<reference evidence="1 2" key="1">
    <citation type="submission" date="2021-12" db="EMBL/GenBank/DDBJ databases">
        <title>Genome seq of p7.</title>
        <authorList>
            <person name="Seo T."/>
        </authorList>
    </citation>
    <scope>NUCLEOTIDE SEQUENCE [LARGE SCALE GENOMIC DNA]</scope>
    <source>
        <strain evidence="1 2">P7</strain>
    </source>
</reference>
<proteinExistence type="predicted"/>
<dbReference type="Proteomes" id="UP001201463">
    <property type="component" value="Unassembled WGS sequence"/>
</dbReference>
<name>A0ABS8XGG6_9BURK</name>
<sequence>MPDTAAELALRGKQLPREERERLVDELLESLNEPATTELDGAWAAEIERRLAAYDRGEVLALSAEEVFAKARAIAK</sequence>
<comment type="caution">
    <text evidence="1">The sequence shown here is derived from an EMBL/GenBank/DDBJ whole genome shotgun (WGS) entry which is preliminary data.</text>
</comment>
<evidence type="ECO:0000313" key="2">
    <source>
        <dbReference type="Proteomes" id="UP001201463"/>
    </source>
</evidence>